<dbReference type="InterPro" id="IPR046865">
    <property type="entry name" value="FapA_b_solenoid"/>
</dbReference>
<dbReference type="RefSeq" id="WP_194699993.1">
    <property type="nucleotide sequence ID" value="NZ_JADKNH010000001.1"/>
</dbReference>
<dbReference type="PANTHER" id="PTHR38032:SF1">
    <property type="entry name" value="RNA-BINDING PROTEIN KHPB N-TERMINAL DOMAIN-CONTAINING PROTEIN"/>
    <property type="match status" value="1"/>
</dbReference>
<organism evidence="2 3">
    <name type="scientific">Fusibacter ferrireducens</name>
    <dbReference type="NCBI Taxonomy" id="2785058"/>
    <lineage>
        <taxon>Bacteria</taxon>
        <taxon>Bacillati</taxon>
        <taxon>Bacillota</taxon>
        <taxon>Clostridia</taxon>
        <taxon>Eubacteriales</taxon>
        <taxon>Eubacteriales Family XII. Incertae Sedis</taxon>
        <taxon>Fusibacter</taxon>
    </lineage>
</organism>
<proteinExistence type="predicted"/>
<sequence>MSEQNQSKVDISIKISDDYYKALLSIEFLQPDAVVKPDDIIKLLKDRNIVYGLKFNIIEAICKNQKSVFNEVVAEGVPHENGIDAQIEFSYAKEHHAKPQLLEDGRVDFKNLGYVEVIKENDVLAVKTPATKAKNGTTVTGKVIRGKDGKDVVFKFGKNVKISPDGLSILAECDGSIVNDNDKISVIKILEINKDVGVETGNIKFHGQVIIHGNVTDGYEIDCEGDLVINGVVEGADIKATGDVVISRGIQGHDSASIYCGKNLTSNFINSCKVTCKGNIETGAIMNSLVKCDGQITVKGKKGLIVGGEIFCKRDIEAQVIGSELGIVTSFKLGVDVELIDELKTLSTEVKDLMDMHNKLDKSLKLLKSKVEQNPEDERSIFMYKKYSSNFIEMDTQLSEKRERLKMLNELVNNIKGAKLSAKIIYPGTRIKIGSTSFYVKHEMTHTSIFKDKGEIVARTY</sequence>
<dbReference type="EMBL" id="JADKNH010000001">
    <property type="protein sequence ID" value="MBF4691754.1"/>
    <property type="molecule type" value="Genomic_DNA"/>
</dbReference>
<evidence type="ECO:0000259" key="1">
    <source>
        <dbReference type="Pfam" id="PF20250"/>
    </source>
</evidence>
<reference evidence="2 3" key="1">
    <citation type="submission" date="2020-11" db="EMBL/GenBank/DDBJ databases">
        <title>Fusibacter basophilias sp. nov.</title>
        <authorList>
            <person name="Qiu D."/>
        </authorList>
    </citation>
    <scope>NUCLEOTIDE SEQUENCE [LARGE SCALE GENOMIC DNA]</scope>
    <source>
        <strain evidence="2 3">Q10-2</strain>
    </source>
</reference>
<dbReference type="InterPro" id="IPR005646">
    <property type="entry name" value="FapA"/>
</dbReference>
<name>A0ABR9ZMT7_9FIRM</name>
<comment type="caution">
    <text evidence="2">The sequence shown here is derived from an EMBL/GenBank/DDBJ whole genome shotgun (WGS) entry which is preliminary data.</text>
</comment>
<evidence type="ECO:0000313" key="3">
    <source>
        <dbReference type="Proteomes" id="UP000614200"/>
    </source>
</evidence>
<evidence type="ECO:0000313" key="2">
    <source>
        <dbReference type="EMBL" id="MBF4691754.1"/>
    </source>
</evidence>
<keyword evidence="3" id="KW-1185">Reference proteome</keyword>
<feature type="domain" description="Flagellar Assembly Protein A N-terminal region" evidence="1">
    <location>
        <begin position="11"/>
        <end position="180"/>
    </location>
</feature>
<accession>A0ABR9ZMT7</accession>
<dbReference type="Proteomes" id="UP000614200">
    <property type="component" value="Unassembled WGS sequence"/>
</dbReference>
<dbReference type="Pfam" id="PF20250">
    <property type="entry name" value="FapA_N"/>
    <property type="match status" value="1"/>
</dbReference>
<gene>
    <name evidence="2" type="ORF">ISU02_01415</name>
</gene>
<protein>
    <submittedName>
        <fullName evidence="2">DUF342 domain-containing protein</fullName>
    </submittedName>
</protein>
<dbReference type="Pfam" id="PF03961">
    <property type="entry name" value="FapA"/>
    <property type="match status" value="1"/>
</dbReference>
<dbReference type="InterPro" id="IPR046866">
    <property type="entry name" value="FapA_N"/>
</dbReference>
<dbReference type="PANTHER" id="PTHR38032">
    <property type="entry name" value="POLYMERASE-RELATED"/>
    <property type="match status" value="1"/>
</dbReference>